<feature type="transmembrane region" description="Helical" evidence="6">
    <location>
        <begin position="107"/>
        <end position="127"/>
    </location>
</feature>
<evidence type="ECO:0000313" key="8">
    <source>
        <dbReference type="EMBL" id="RZS65324.1"/>
    </source>
</evidence>
<dbReference type="PANTHER" id="PTHR43461:SF1">
    <property type="entry name" value="TRANSMEMBRANE PROTEIN 256"/>
    <property type="match status" value="1"/>
</dbReference>
<evidence type="ECO:0000313" key="9">
    <source>
        <dbReference type="Proteomes" id="UP000078084"/>
    </source>
</evidence>
<reference evidence="8 10" key="2">
    <citation type="submission" date="2019-02" db="EMBL/GenBank/DDBJ databases">
        <title>Genomic Encyclopedia of Type Strains, Phase IV (KMG-IV): sequencing the most valuable type-strain genomes for metagenomic binning, comparative biology and taxonomic classification.</title>
        <authorList>
            <person name="Goeker M."/>
        </authorList>
    </citation>
    <scope>NUCLEOTIDE SEQUENCE [LARGE SCALE GENOMIC DNA]</scope>
    <source>
        <strain evidence="8 10">DSM 16618</strain>
    </source>
</reference>
<dbReference type="RefSeq" id="WP_068374295.1">
    <property type="nucleotide sequence ID" value="NZ_CBCSEB010000004.1"/>
</dbReference>
<comment type="similarity">
    <text evidence="2">Belongs to the UPF0382 family.</text>
</comment>
<dbReference type="EMBL" id="SGWZ01000006">
    <property type="protein sequence ID" value="RZS65324.1"/>
    <property type="molecule type" value="Genomic_DNA"/>
</dbReference>
<name>A0A171KP13_9BURK</name>
<dbReference type="AlphaFoldDB" id="A0A171KP13"/>
<protein>
    <submittedName>
        <fullName evidence="8">Uncharacterized membrane protein YgdD (TMEM256/DUF423 family)</fullName>
    </submittedName>
</protein>
<dbReference type="STRING" id="206506.AAV32_15295"/>
<comment type="subcellular location">
    <subcellularLocation>
        <location evidence="1">Membrane</location>
        <topology evidence="1">Multi-pass membrane protein</topology>
    </subcellularLocation>
</comment>
<organism evidence="7 9">
    <name type="scientific">Kerstersia gyiorum</name>
    <dbReference type="NCBI Taxonomy" id="206506"/>
    <lineage>
        <taxon>Bacteria</taxon>
        <taxon>Pseudomonadati</taxon>
        <taxon>Pseudomonadota</taxon>
        <taxon>Betaproteobacteria</taxon>
        <taxon>Burkholderiales</taxon>
        <taxon>Alcaligenaceae</taxon>
        <taxon>Kerstersia</taxon>
    </lineage>
</organism>
<evidence type="ECO:0000256" key="4">
    <source>
        <dbReference type="ARBA" id="ARBA00022989"/>
    </source>
</evidence>
<evidence type="ECO:0000256" key="6">
    <source>
        <dbReference type="SAM" id="Phobius"/>
    </source>
</evidence>
<feature type="transmembrane region" description="Helical" evidence="6">
    <location>
        <begin position="75"/>
        <end position="95"/>
    </location>
</feature>
<sequence>MKCSRLWFVLSAIAGVLGVLMGSIKAHGLASFVPEESLQAAIVSMSSAVEYNMFHALALFGVALWFRLGNPGKLAGIAGICFALGILLFSGLIYFNTLNQARFLPNMVPVGGMFYLIGWIFIGLAGLRGGNEAKAS</sequence>
<proteinExistence type="inferred from homology"/>
<evidence type="ECO:0000313" key="7">
    <source>
        <dbReference type="EMBL" id="KKO70630.1"/>
    </source>
</evidence>
<comment type="caution">
    <text evidence="7">The sequence shown here is derived from an EMBL/GenBank/DDBJ whole genome shotgun (WGS) entry which is preliminary data.</text>
</comment>
<dbReference type="PANTHER" id="PTHR43461">
    <property type="entry name" value="TRANSMEMBRANE PROTEIN 256"/>
    <property type="match status" value="1"/>
</dbReference>
<keyword evidence="5 6" id="KW-0472">Membrane</keyword>
<evidence type="ECO:0000256" key="1">
    <source>
        <dbReference type="ARBA" id="ARBA00004141"/>
    </source>
</evidence>
<evidence type="ECO:0000256" key="5">
    <source>
        <dbReference type="ARBA" id="ARBA00023136"/>
    </source>
</evidence>
<keyword evidence="4 6" id="KW-1133">Transmembrane helix</keyword>
<accession>A0A171KP13</accession>
<reference evidence="7 9" key="1">
    <citation type="submission" date="2015-04" db="EMBL/GenBank/DDBJ databases">
        <title>Genome sequence of Kerstersia gyiorum CG1.</title>
        <authorList>
            <person name="Greninger A.L."/>
            <person name="Kozyreva V."/>
            <person name="Chaturvedi V."/>
        </authorList>
    </citation>
    <scope>NUCLEOTIDE SEQUENCE [LARGE SCALE GENOMIC DNA]</scope>
    <source>
        <strain evidence="7 9">CG1</strain>
    </source>
</reference>
<dbReference type="OrthoDB" id="9802121at2"/>
<dbReference type="GO" id="GO:0005886">
    <property type="term" value="C:plasma membrane"/>
    <property type="evidence" value="ECO:0007669"/>
    <property type="project" value="TreeGrafter"/>
</dbReference>
<evidence type="ECO:0000256" key="2">
    <source>
        <dbReference type="ARBA" id="ARBA00009694"/>
    </source>
</evidence>
<dbReference type="InterPro" id="IPR006696">
    <property type="entry name" value="DUF423"/>
</dbReference>
<dbReference type="Proteomes" id="UP000292039">
    <property type="component" value="Unassembled WGS sequence"/>
</dbReference>
<dbReference type="EMBL" id="LBNE01000013">
    <property type="protein sequence ID" value="KKO70630.1"/>
    <property type="molecule type" value="Genomic_DNA"/>
</dbReference>
<keyword evidence="3 6" id="KW-0812">Transmembrane</keyword>
<evidence type="ECO:0000256" key="3">
    <source>
        <dbReference type="ARBA" id="ARBA00022692"/>
    </source>
</evidence>
<dbReference type="Pfam" id="PF04241">
    <property type="entry name" value="DUF423"/>
    <property type="match status" value="1"/>
</dbReference>
<dbReference type="Proteomes" id="UP000078084">
    <property type="component" value="Unassembled WGS sequence"/>
</dbReference>
<dbReference type="GeneID" id="99725399"/>
<keyword evidence="9" id="KW-1185">Reference proteome</keyword>
<gene>
    <name evidence="7" type="ORF">AAV32_15295</name>
    <name evidence="8" type="ORF">EV679_3113</name>
</gene>
<evidence type="ECO:0000313" key="10">
    <source>
        <dbReference type="Proteomes" id="UP000292039"/>
    </source>
</evidence>